<keyword evidence="2" id="KW-1185">Reference proteome</keyword>
<name>A0A516GZ74_9PROT</name>
<dbReference type="EMBL" id="CP041636">
    <property type="protein sequence ID" value="QDO96829.1"/>
    <property type="molecule type" value="Genomic_DNA"/>
</dbReference>
<accession>A0A516GZ74</accession>
<reference evidence="1 2" key="1">
    <citation type="submission" date="2019-07" db="EMBL/GenBank/DDBJ databases">
        <title>Genome sequencing for Ferrovibrio sp. K5.</title>
        <authorList>
            <person name="Park S.-J."/>
        </authorList>
    </citation>
    <scope>NUCLEOTIDE SEQUENCE [LARGE SCALE GENOMIC DNA]</scope>
    <source>
        <strain evidence="1 2">K5</strain>
    </source>
</reference>
<dbReference type="AlphaFoldDB" id="A0A516GZ74"/>
<evidence type="ECO:0000313" key="1">
    <source>
        <dbReference type="EMBL" id="QDO96829.1"/>
    </source>
</evidence>
<dbReference type="Proteomes" id="UP000317496">
    <property type="component" value="Chromosome"/>
</dbReference>
<dbReference type="OrthoDB" id="839045at2"/>
<protein>
    <submittedName>
        <fullName evidence="1">Uncharacterized protein</fullName>
    </submittedName>
</protein>
<gene>
    <name evidence="1" type="ORF">FNB15_05860</name>
</gene>
<dbReference type="RefSeq" id="WP_144067810.1">
    <property type="nucleotide sequence ID" value="NZ_CP041636.1"/>
</dbReference>
<organism evidence="1 2">
    <name type="scientific">Ferrovibrio terrae</name>
    <dbReference type="NCBI Taxonomy" id="2594003"/>
    <lineage>
        <taxon>Bacteria</taxon>
        <taxon>Pseudomonadati</taxon>
        <taxon>Pseudomonadota</taxon>
        <taxon>Alphaproteobacteria</taxon>
        <taxon>Rhodospirillales</taxon>
        <taxon>Rhodospirillaceae</taxon>
        <taxon>Ferrovibrio</taxon>
    </lineage>
</organism>
<proteinExistence type="predicted"/>
<evidence type="ECO:0000313" key="2">
    <source>
        <dbReference type="Proteomes" id="UP000317496"/>
    </source>
</evidence>
<sequence length="331" mass="37134">MPRLNFSILTSERPLRLLAWGIGATWLAMLLITNSHVPAAIRHDPFGLWSDSGPRRIYTDERASKYLLAKRYVPENFDGVLMGPSYSANIDPGHIEGTRLYNLSINGGNAYELKHVFEPAASSGRLKYLVLCLHPYIVKESGFKTKTFGTTYLELALLSRQAGRIAAAASSGRSMEQPDIFARSEAGWHDFDQVKDLEQIDFRARVAGMARNVPGSQSFHVDPRGVQDVRDIVALARSNNIRVFAFYFPNDIWSFEAIYRSGWDAFRRDMDAIFGPEDVVWDMNTPDYDFIRANLDAYSDGHLNRTGARLTAKVLQDRLAAHQAGSAPSTR</sequence>
<dbReference type="KEGG" id="fer:FNB15_05860"/>